<evidence type="ECO:0000313" key="2">
    <source>
        <dbReference type="Proteomes" id="UP000320176"/>
    </source>
</evidence>
<sequence>MELGIARLTRSVVALTFAGFLVAASLDAGFNGGGGGRNVGGVMIDTAGVVRTATVEEQQEFVNLMRAGVAGARGDLDKATDLRMVSLSGLQNAITDVRQKGGRLPESIQYLAGLTRVEYVFVDEKTNDLVIAGPAEPWTVAADGSIVGTKTGAAILHLEDLVVAIRSVETARHGGISCSIEPTAEGRQRLHQLIARIKQRPVQNPAVFEESMKQAYGPQTIELHGIPADSRYACTMVAADYEMKRLAMGLVDAPVKGMPSYIAMSRNAAHSAGQNPRWWMECNYESLSRNAAGTAWKLSGQGIKTLTEQDVIAADGTATGSGRKDKLATQWAEKMTEKYTELARELPIFGDMRNLMDLTVVATLIVQENLESKAGMELSVLRDGKALEPIAYDPPRTIAPECSFVKGRAGWVVTASGGVSVNAFEIVAGSVENEAAVAETHSIAMAKKTGDQKTGEQWWWNR</sequence>
<organism evidence="1 2">
    <name type="scientific">Stieleria varia</name>
    <dbReference type="NCBI Taxonomy" id="2528005"/>
    <lineage>
        <taxon>Bacteria</taxon>
        <taxon>Pseudomonadati</taxon>
        <taxon>Planctomycetota</taxon>
        <taxon>Planctomycetia</taxon>
        <taxon>Pirellulales</taxon>
        <taxon>Pirellulaceae</taxon>
        <taxon>Stieleria</taxon>
    </lineage>
</organism>
<dbReference type="Proteomes" id="UP000320176">
    <property type="component" value="Unassembled WGS sequence"/>
</dbReference>
<evidence type="ECO:0000313" key="1">
    <source>
        <dbReference type="EMBL" id="TWT93867.1"/>
    </source>
</evidence>
<dbReference type="OrthoDB" id="233246at2"/>
<reference evidence="1 2" key="1">
    <citation type="submission" date="2019-02" db="EMBL/GenBank/DDBJ databases">
        <title>Deep-cultivation of Planctomycetes and their phenomic and genomic characterization uncovers novel biology.</title>
        <authorList>
            <person name="Wiegand S."/>
            <person name="Jogler M."/>
            <person name="Boedeker C."/>
            <person name="Pinto D."/>
            <person name="Vollmers J."/>
            <person name="Rivas-Marin E."/>
            <person name="Kohn T."/>
            <person name="Peeters S.H."/>
            <person name="Heuer A."/>
            <person name="Rast P."/>
            <person name="Oberbeckmann S."/>
            <person name="Bunk B."/>
            <person name="Jeske O."/>
            <person name="Meyerdierks A."/>
            <person name="Storesund J.E."/>
            <person name="Kallscheuer N."/>
            <person name="Luecker S."/>
            <person name="Lage O.M."/>
            <person name="Pohl T."/>
            <person name="Merkel B.J."/>
            <person name="Hornburger P."/>
            <person name="Mueller R.-W."/>
            <person name="Bruemmer F."/>
            <person name="Labrenz M."/>
            <person name="Spormann A.M."/>
            <person name="Op Den Camp H."/>
            <person name="Overmann J."/>
            <person name="Amann R."/>
            <person name="Jetten M.S.M."/>
            <person name="Mascher T."/>
            <person name="Medema M.H."/>
            <person name="Devos D.P."/>
            <person name="Kaster A.-K."/>
            <person name="Ovreas L."/>
            <person name="Rohde M."/>
            <person name="Galperin M.Y."/>
            <person name="Jogler C."/>
        </authorList>
    </citation>
    <scope>NUCLEOTIDE SEQUENCE [LARGE SCALE GENOMIC DNA]</scope>
    <source>
        <strain evidence="1 2">Pla52n</strain>
    </source>
</reference>
<name>A0A5C6A3F1_9BACT</name>
<dbReference type="RefSeq" id="WP_146522676.1">
    <property type="nucleotide sequence ID" value="NZ_CP151726.1"/>
</dbReference>
<dbReference type="InterPro" id="IPR011487">
    <property type="entry name" value="DUF1598"/>
</dbReference>
<dbReference type="EMBL" id="SJPN01000008">
    <property type="protein sequence ID" value="TWT93867.1"/>
    <property type="molecule type" value="Genomic_DNA"/>
</dbReference>
<dbReference type="AlphaFoldDB" id="A0A5C6A3F1"/>
<keyword evidence="2" id="KW-1185">Reference proteome</keyword>
<gene>
    <name evidence="1" type="ORF">Pla52n_56950</name>
</gene>
<dbReference type="Pfam" id="PF07643">
    <property type="entry name" value="DUF1598"/>
    <property type="match status" value="1"/>
</dbReference>
<accession>A0A5C6A3F1</accession>
<comment type="caution">
    <text evidence="1">The sequence shown here is derived from an EMBL/GenBank/DDBJ whole genome shotgun (WGS) entry which is preliminary data.</text>
</comment>
<evidence type="ECO:0008006" key="3">
    <source>
        <dbReference type="Google" id="ProtNLM"/>
    </source>
</evidence>
<proteinExistence type="predicted"/>
<protein>
    <recommendedName>
        <fullName evidence="3">DUF1598 domain-containing protein</fullName>
    </recommendedName>
</protein>